<evidence type="ECO:0000313" key="1">
    <source>
        <dbReference type="EMBL" id="CAF4854473.1"/>
    </source>
</evidence>
<comment type="caution">
    <text evidence="1">The sequence shown here is derived from an EMBL/GenBank/DDBJ whole genome shotgun (WGS) entry which is preliminary data.</text>
</comment>
<accession>A0A8S3BUL2</accession>
<protein>
    <submittedName>
        <fullName evidence="1">Uncharacterized protein</fullName>
    </submittedName>
</protein>
<reference evidence="1" key="1">
    <citation type="submission" date="2021-02" db="EMBL/GenBank/DDBJ databases">
        <authorList>
            <person name="Nowell W R."/>
        </authorList>
    </citation>
    <scope>NUCLEOTIDE SEQUENCE</scope>
</reference>
<feature type="non-terminal residue" evidence="1">
    <location>
        <position position="1"/>
    </location>
</feature>
<evidence type="ECO:0000313" key="2">
    <source>
        <dbReference type="Proteomes" id="UP000681967"/>
    </source>
</evidence>
<dbReference type="AlphaFoldDB" id="A0A8S3BUL2"/>
<proteinExistence type="predicted"/>
<dbReference type="EMBL" id="CAJOBH010153528">
    <property type="protein sequence ID" value="CAF4854473.1"/>
    <property type="molecule type" value="Genomic_DNA"/>
</dbReference>
<dbReference type="Proteomes" id="UP000681967">
    <property type="component" value="Unassembled WGS sequence"/>
</dbReference>
<sequence>TFSDMSTIIQHNQATCQIFNPNHYLVQFVCFETSLPNDRFLSIWQPFVTDFLNKGIELLVLNETGAKISFRTNLSQWTNAGQC</sequence>
<gene>
    <name evidence="1" type="ORF">BYL167_LOCUS50331</name>
</gene>
<organism evidence="1 2">
    <name type="scientific">Rotaria magnacalcarata</name>
    <dbReference type="NCBI Taxonomy" id="392030"/>
    <lineage>
        <taxon>Eukaryota</taxon>
        <taxon>Metazoa</taxon>
        <taxon>Spiralia</taxon>
        <taxon>Gnathifera</taxon>
        <taxon>Rotifera</taxon>
        <taxon>Eurotatoria</taxon>
        <taxon>Bdelloidea</taxon>
        <taxon>Philodinida</taxon>
        <taxon>Philodinidae</taxon>
        <taxon>Rotaria</taxon>
    </lineage>
</organism>
<name>A0A8S3BUL2_9BILA</name>